<name>A0A4P9XSK1_9FUNG</name>
<feature type="compositionally biased region" description="Low complexity" evidence="1">
    <location>
        <begin position="390"/>
        <end position="411"/>
    </location>
</feature>
<feature type="region of interest" description="Disordered" evidence="1">
    <location>
        <begin position="595"/>
        <end position="616"/>
    </location>
</feature>
<feature type="compositionally biased region" description="Basic and acidic residues" evidence="1">
    <location>
        <begin position="661"/>
        <end position="672"/>
    </location>
</feature>
<keyword evidence="2" id="KW-0812">Transmembrane</keyword>
<feature type="region of interest" description="Disordered" evidence="1">
    <location>
        <begin position="644"/>
        <end position="688"/>
    </location>
</feature>
<evidence type="ECO:0000256" key="1">
    <source>
        <dbReference type="SAM" id="MobiDB-lite"/>
    </source>
</evidence>
<feature type="region of interest" description="Disordered" evidence="1">
    <location>
        <begin position="390"/>
        <end position="427"/>
    </location>
</feature>
<proteinExistence type="predicted"/>
<feature type="compositionally biased region" description="Polar residues" evidence="1">
    <location>
        <begin position="412"/>
        <end position="427"/>
    </location>
</feature>
<dbReference type="Proteomes" id="UP000271241">
    <property type="component" value="Unassembled WGS sequence"/>
</dbReference>
<accession>A0A4P9XSK1</accession>
<feature type="transmembrane region" description="Helical" evidence="2">
    <location>
        <begin position="263"/>
        <end position="282"/>
    </location>
</feature>
<dbReference type="EMBL" id="KZ992541">
    <property type="protein sequence ID" value="RKP09107.1"/>
    <property type="molecule type" value="Genomic_DNA"/>
</dbReference>
<organism evidence="3 4">
    <name type="scientific">Thamnocephalis sphaerospora</name>
    <dbReference type="NCBI Taxonomy" id="78915"/>
    <lineage>
        <taxon>Eukaryota</taxon>
        <taxon>Fungi</taxon>
        <taxon>Fungi incertae sedis</taxon>
        <taxon>Zoopagomycota</taxon>
        <taxon>Zoopagomycotina</taxon>
        <taxon>Zoopagomycetes</taxon>
        <taxon>Zoopagales</taxon>
        <taxon>Sigmoideomycetaceae</taxon>
        <taxon>Thamnocephalis</taxon>
    </lineage>
</organism>
<keyword evidence="2" id="KW-1133">Transmembrane helix</keyword>
<dbReference type="AlphaFoldDB" id="A0A4P9XSK1"/>
<feature type="transmembrane region" description="Helical" evidence="2">
    <location>
        <begin position="173"/>
        <end position="195"/>
    </location>
</feature>
<gene>
    <name evidence="3" type="ORF">THASP1DRAFT_29096</name>
</gene>
<feature type="transmembrane region" description="Helical" evidence="2">
    <location>
        <begin position="44"/>
        <end position="68"/>
    </location>
</feature>
<evidence type="ECO:0000256" key="2">
    <source>
        <dbReference type="SAM" id="Phobius"/>
    </source>
</evidence>
<feature type="region of interest" description="Disordered" evidence="1">
    <location>
        <begin position="491"/>
        <end position="516"/>
    </location>
</feature>
<evidence type="ECO:0000313" key="4">
    <source>
        <dbReference type="Proteomes" id="UP000271241"/>
    </source>
</evidence>
<dbReference type="OrthoDB" id="5591942at2759"/>
<feature type="transmembrane region" description="Helical" evidence="2">
    <location>
        <begin position="123"/>
        <end position="145"/>
    </location>
</feature>
<evidence type="ECO:0000313" key="3">
    <source>
        <dbReference type="EMBL" id="RKP09107.1"/>
    </source>
</evidence>
<protein>
    <submittedName>
        <fullName evidence="3">Uncharacterized protein</fullName>
    </submittedName>
</protein>
<feature type="transmembrane region" description="Helical" evidence="2">
    <location>
        <begin position="80"/>
        <end position="103"/>
    </location>
</feature>
<keyword evidence="2" id="KW-0472">Membrane</keyword>
<sequence>MAIRIPISDPLDNAITALHALSLIGTFAVIYVNHRLQQWLVVRFAILLALYHLCLLVCSAMYGAAVIHAPSPVCIIRKGLLAYTSRGMQCFAAGFALRLWYVLAGRETAALSATHAWRRLDRWTSYTAFLVPIIPALIATVPQMVMWNSLRKSTAGDCKFGYMMRWQLIAADVIWAVPPTMTCLGLLFAGGVVFLCRYSSMLRYVRLRSFPLGMTLRTLVVCLNVGVTGVIYIESALENYAVAPGPLTAPAAPSAEKKTQYGVGNLLVALVGMLVFCAFGTVTKGRRSLAEQNALPPVSSYPHTSLKQLMHVESQYHMPQGSLSREEMPTVVAGLVVKDIDAEKYAADVHNGHLRRRSWYTLQADKTRTTDDYAAVAPHNQDADTLDANVSSSQVRMQSFSSSPPSKPFDSLGQNTPEASPKQWTSQMDDLDAVSVYTYSSTGSHSRPYESSSLPEAISSVVPMPRSHAYTISRHPSPLSYAMRYARATASVSRDRSPSPLMLPSRTASPGQHHPLLPAPAAALSVSAQHSMFSRSSAGGLTSGSAHSSTVCLRESGYDGATASFQSASLREPARRFRGRLSREESGIVEAVPYRPHQSLHDLRRQKQASDSSVRLRAPMPASRSFSPLNHTAVGWSPDFGVTTSRSAVPDDPDTPSSLAMRERSYTQHSERTLASFDTNDDGAENGAAAAAERRALVTQFMQATGCDVYDTPSATASATAVHNEQTRADTCNTAPVTESGEDRPLYAPVGERKISLAAVGGIGAAAPGARGSDVEVVGTAGAESATVTPSGSSTSLASNWQHRISASSAYRATLTPLDDVAETAPGTE</sequence>
<feature type="transmembrane region" description="Helical" evidence="2">
    <location>
        <begin position="14"/>
        <end position="32"/>
    </location>
</feature>
<keyword evidence="4" id="KW-1185">Reference proteome</keyword>
<reference evidence="4" key="1">
    <citation type="journal article" date="2018" name="Nat. Microbiol.">
        <title>Leveraging single-cell genomics to expand the fungal tree of life.</title>
        <authorList>
            <person name="Ahrendt S.R."/>
            <person name="Quandt C.A."/>
            <person name="Ciobanu D."/>
            <person name="Clum A."/>
            <person name="Salamov A."/>
            <person name="Andreopoulos B."/>
            <person name="Cheng J.F."/>
            <person name="Woyke T."/>
            <person name="Pelin A."/>
            <person name="Henrissat B."/>
            <person name="Reynolds N.K."/>
            <person name="Benny G.L."/>
            <person name="Smith M.E."/>
            <person name="James T.Y."/>
            <person name="Grigoriev I.V."/>
        </authorList>
    </citation>
    <scope>NUCLEOTIDE SEQUENCE [LARGE SCALE GENOMIC DNA]</scope>
    <source>
        <strain evidence="4">RSA 1356</strain>
    </source>
</reference>